<organism evidence="3">
    <name type="scientific">Gibberella zeae</name>
    <name type="common">Wheat head blight fungus</name>
    <name type="synonym">Fusarium graminearum</name>
    <dbReference type="NCBI Taxonomy" id="5518"/>
    <lineage>
        <taxon>Eukaryota</taxon>
        <taxon>Fungi</taxon>
        <taxon>Dikarya</taxon>
        <taxon>Ascomycota</taxon>
        <taxon>Pezizomycotina</taxon>
        <taxon>Sordariomycetes</taxon>
        <taxon>Hypocreomycetidae</taxon>
        <taxon>Hypocreales</taxon>
        <taxon>Nectriaceae</taxon>
        <taxon>Fusarium</taxon>
    </lineage>
</organism>
<sequence>MPLTIPNAGSAWFQCGQPLTVQDKYPEALTSPIMAQPEIIDGSRMLDRDHMTAKDVVHDVWTGLDLPGDALTSVNLPGFEGPALPSSFKIGILAQASIALSALVAAQIHARRNEIAVPQVTVPLEHAVIEYKSERLYTIDGQPTPVRGTIGGLHKTSDGHVRIHDSFPNHVQGTLKLLGLPLDATREQVSERTANWAAIDLETCGTVEGKTAIYALRSYRQWEQLAQSRAISNFPIGIKQISQSSPSDIPRRMVGGNTKCLQGLRVVEMSRVIAAPLCGKTLAAYGAEVIWVTSPNLPDLPVLDREFGRGKKTVQLDIHNADDHKKLLNLLRECDVFVQGFRPGSLASYGLSQEELIKINPNIIVANMSAFGPDGPWSGRRGFDSMVQTCSGMNVSEAEHAGQGEAARPTPCQALDHSGGYMLAVGVMAAVYHRSIKGGSWKVDASLAGMMKYLRSLGQYPGSSGFDAKDFKKQEDVPDKYFETGETKFGIMKSIKHSASIEGVQVGWDRPPKPLGSDSPGIVATLVGVGITVVNAGPCKPQSLSEAASSTTGVSVSGYTSLVSSATWASTSTVSSDTELATDSATLTQTNDVPTTLAESTVTSATASATTSVAVDTPCGNQIYRGTASNPGYTSTDAANEVECWESCSSDFECSTWFFQSEGVCQHYRETLAVIGRPENEDSNLIGSRNCSPRHYIPCSNDIGFGYIAETPTGQVQPVEFEADCAHVCMKDGDCMSWQYDSYSQTCNKFSSYFGDIITPQADASPAQKILLAGSRSCSSDFFKPQLEPCNDQINTVDARDIGGEGYRYFTEFNTVALCARACSIDPMCMSWGVFNGQSDCTLSQNDYDNIPTGLSAAGSRNCGVP</sequence>
<evidence type="ECO:0000259" key="2">
    <source>
        <dbReference type="Pfam" id="PF14295"/>
    </source>
</evidence>
<dbReference type="GO" id="GO:0003824">
    <property type="term" value="F:catalytic activity"/>
    <property type="evidence" value="ECO:0007669"/>
    <property type="project" value="InterPro"/>
</dbReference>
<evidence type="ECO:0000256" key="1">
    <source>
        <dbReference type="ARBA" id="ARBA00008383"/>
    </source>
</evidence>
<dbReference type="PANTHER" id="PTHR48228:SF4">
    <property type="entry name" value="BLR3030 PROTEIN"/>
    <property type="match status" value="1"/>
</dbReference>
<name>A0A4E9DUP9_GIBZA</name>
<dbReference type="SUPFAM" id="SSF89796">
    <property type="entry name" value="CoA-transferase family III (CaiB/BaiF)"/>
    <property type="match status" value="2"/>
</dbReference>
<dbReference type="InterPro" id="IPR003673">
    <property type="entry name" value="CoA-Trfase_fam_III"/>
</dbReference>
<dbReference type="InterPro" id="IPR003609">
    <property type="entry name" value="Pan_app"/>
</dbReference>
<feature type="domain" description="Apple" evidence="2">
    <location>
        <begin position="804"/>
        <end position="832"/>
    </location>
</feature>
<dbReference type="AlphaFoldDB" id="A0A4E9DUP9"/>
<evidence type="ECO:0000313" key="3">
    <source>
        <dbReference type="EMBL" id="VIO56050.1"/>
    </source>
</evidence>
<dbReference type="EMBL" id="CAAKMV010000123">
    <property type="protein sequence ID" value="VIO56050.1"/>
    <property type="molecule type" value="Genomic_DNA"/>
</dbReference>
<dbReference type="Pfam" id="PF14295">
    <property type="entry name" value="PAN_4"/>
    <property type="match status" value="3"/>
</dbReference>
<dbReference type="PANTHER" id="PTHR48228">
    <property type="entry name" value="SUCCINYL-COA--D-CITRAMALATE COA-TRANSFERASE"/>
    <property type="match status" value="1"/>
</dbReference>
<dbReference type="InterPro" id="IPR023606">
    <property type="entry name" value="CoA-Trfase_III_dom_1_sf"/>
</dbReference>
<dbReference type="Pfam" id="PF02515">
    <property type="entry name" value="CoA_transf_3"/>
    <property type="match status" value="1"/>
</dbReference>
<comment type="similarity">
    <text evidence="1">Belongs to the CoA-transferase III family.</text>
</comment>
<gene>
    <name evidence="3" type="ORF">FUG_LOCUS202687</name>
</gene>
<proteinExistence type="inferred from homology"/>
<feature type="domain" description="Apple" evidence="2">
    <location>
        <begin position="637"/>
        <end position="668"/>
    </location>
</feature>
<dbReference type="Gene3D" id="3.40.50.10540">
    <property type="entry name" value="Crotonobetainyl-coa:carnitine coa-transferase, domain 1"/>
    <property type="match status" value="1"/>
</dbReference>
<feature type="domain" description="Apple" evidence="2">
    <location>
        <begin position="718"/>
        <end position="742"/>
    </location>
</feature>
<dbReference type="InterPro" id="IPR050509">
    <property type="entry name" value="CoA-transferase_III"/>
</dbReference>
<accession>A0A4E9DUP9</accession>
<protein>
    <recommendedName>
        <fullName evidence="2">Apple domain-containing protein</fullName>
    </recommendedName>
</protein>
<reference evidence="3" key="1">
    <citation type="submission" date="2019-04" db="EMBL/GenBank/DDBJ databases">
        <authorList>
            <person name="Melise S."/>
            <person name="Noan J."/>
            <person name="Okalmin O."/>
        </authorList>
    </citation>
    <scope>NUCLEOTIDE SEQUENCE</scope>
    <source>
        <strain evidence="3">FN9</strain>
    </source>
</reference>